<evidence type="ECO:0000256" key="1">
    <source>
        <dbReference type="SAM" id="MobiDB-lite"/>
    </source>
</evidence>
<proteinExistence type="predicted"/>
<feature type="compositionally biased region" description="Basic and acidic residues" evidence="1">
    <location>
        <begin position="115"/>
        <end position="128"/>
    </location>
</feature>
<feature type="compositionally biased region" description="Polar residues" evidence="1">
    <location>
        <begin position="24"/>
        <end position="35"/>
    </location>
</feature>
<name>A0A0D2AT89_9PEZI</name>
<dbReference type="AlphaFoldDB" id="A0A0D2AT89"/>
<evidence type="ECO:0000313" key="3">
    <source>
        <dbReference type="Proteomes" id="UP000053259"/>
    </source>
</evidence>
<keyword evidence="3" id="KW-1185">Reference proteome</keyword>
<organism evidence="2 3">
    <name type="scientific">Verruconis gallopava</name>
    <dbReference type="NCBI Taxonomy" id="253628"/>
    <lineage>
        <taxon>Eukaryota</taxon>
        <taxon>Fungi</taxon>
        <taxon>Dikarya</taxon>
        <taxon>Ascomycota</taxon>
        <taxon>Pezizomycotina</taxon>
        <taxon>Dothideomycetes</taxon>
        <taxon>Pleosporomycetidae</taxon>
        <taxon>Venturiales</taxon>
        <taxon>Sympoventuriaceae</taxon>
        <taxon>Verruconis</taxon>
    </lineage>
</organism>
<feature type="region of interest" description="Disordered" evidence="1">
    <location>
        <begin position="16"/>
        <end position="149"/>
    </location>
</feature>
<protein>
    <submittedName>
        <fullName evidence="2">Uncharacterized protein</fullName>
    </submittedName>
</protein>
<reference evidence="2 3" key="1">
    <citation type="submission" date="2015-01" db="EMBL/GenBank/DDBJ databases">
        <title>The Genome Sequence of Ochroconis gallopava CBS43764.</title>
        <authorList>
            <consortium name="The Broad Institute Genomics Platform"/>
            <person name="Cuomo C."/>
            <person name="de Hoog S."/>
            <person name="Gorbushina A."/>
            <person name="Stielow B."/>
            <person name="Teixiera M."/>
            <person name="Abouelleil A."/>
            <person name="Chapman S.B."/>
            <person name="Priest M."/>
            <person name="Young S.K."/>
            <person name="Wortman J."/>
            <person name="Nusbaum C."/>
            <person name="Birren B."/>
        </authorList>
    </citation>
    <scope>NUCLEOTIDE SEQUENCE [LARGE SCALE GENOMIC DNA]</scope>
    <source>
        <strain evidence="2 3">CBS 43764</strain>
    </source>
</reference>
<sequence length="562" mass="62546">MMDDIYDNGSLAASLEDFEHDRSPTFNPSLNNSAFRSEESEPDSDRLSAPWSPPVWRKANSGWMRQHRFPPPGASVSHSTSPLYESAGEGDDTLLPSNVPLPPSPPKETPGASPEKNDSDGIYGRRDFPQPFGGGQPMTERESSAAPDHTGNYFRFAMRAEVQHRTDPYDGAVLWLRDTCSRIFRTWTSTLTACTVAFLAWSLMRSLLSTPTPLPTPDMLKATQIARTFEPLIYYSESGSQHISDIQDTSVAVWDLSESVRSSNFTSAPIIVKQLDELSESFKNLAVVLTSFFSNVEGDIDSILIVMEWSKRHLQTIDTTPAGSISSLLDNLHGMLSRIGLLETSSGPTPLGYLVKFTLGETSSQRNAATLRRTFNEFLNVLEDAINNELQMTLKVFGEFNRIDTQLLNIQRTVIRETDQQEREEGEMLSSLWTRLIGTRATELRKFEKNKKLLSSIRETSVQNKHILLDHNGKLLQLKSNLEVLRKKLVSPLVRSNDSSALSVEEQIAGLDDTYLHLKAVRERQRQKTLENLYASAARRVHLKSGANGIDATASGGEIGAA</sequence>
<dbReference type="Proteomes" id="UP000053259">
    <property type="component" value="Unassembled WGS sequence"/>
</dbReference>
<dbReference type="EMBL" id="KN847549">
    <property type="protein sequence ID" value="KIW02364.1"/>
    <property type="molecule type" value="Genomic_DNA"/>
</dbReference>
<feature type="compositionally biased region" description="Pro residues" evidence="1">
    <location>
        <begin position="99"/>
        <end position="108"/>
    </location>
</feature>
<evidence type="ECO:0000313" key="2">
    <source>
        <dbReference type="EMBL" id="KIW02364.1"/>
    </source>
</evidence>
<dbReference type="VEuPathDB" id="FungiDB:PV09_06186"/>
<feature type="compositionally biased region" description="Basic and acidic residues" evidence="1">
    <location>
        <begin position="36"/>
        <end position="46"/>
    </location>
</feature>
<dbReference type="STRING" id="253628.A0A0D2AT89"/>
<dbReference type="RefSeq" id="XP_016212233.1">
    <property type="nucleotide sequence ID" value="XM_016359785.1"/>
</dbReference>
<dbReference type="InParanoid" id="A0A0D2AT89"/>
<accession>A0A0D2AT89</accession>
<dbReference type="OrthoDB" id="4202871at2759"/>
<dbReference type="GeneID" id="27314159"/>
<dbReference type="HOGENOM" id="CLU_011243_1_0_1"/>
<gene>
    <name evidence="2" type="ORF">PV09_06186</name>
</gene>